<sequence length="127" mass="14354">MNQPSRLKPLFRPGRLLVASDALTALRVNGIPVVSVLLRHVAGDWGTVSDEDRQQNDLSILAGLRLISLYRLPDQTRILVITEWDRSSTTVERVEDIAADSDPRENRPASRRYPAWPSVSYMQECRA</sequence>
<evidence type="ECO:0000313" key="2">
    <source>
        <dbReference type="Proteomes" id="UP001596103"/>
    </source>
</evidence>
<protein>
    <recommendedName>
        <fullName evidence="3">Plasmid related protein</fullName>
    </recommendedName>
</protein>
<comment type="caution">
    <text evidence="1">The sequence shown here is derived from an EMBL/GenBank/DDBJ whole genome shotgun (WGS) entry which is preliminary data.</text>
</comment>
<organism evidence="1 2">
    <name type="scientific">Paraburkholderia denitrificans</name>
    <dbReference type="NCBI Taxonomy" id="694025"/>
    <lineage>
        <taxon>Bacteria</taxon>
        <taxon>Pseudomonadati</taxon>
        <taxon>Pseudomonadota</taxon>
        <taxon>Betaproteobacteria</taxon>
        <taxon>Burkholderiales</taxon>
        <taxon>Burkholderiaceae</taxon>
        <taxon>Paraburkholderia</taxon>
    </lineage>
</organism>
<dbReference type="EMBL" id="JBHSMP010000010">
    <property type="protein sequence ID" value="MFC5428759.1"/>
    <property type="molecule type" value="Genomic_DNA"/>
</dbReference>
<proteinExistence type="predicted"/>
<evidence type="ECO:0000313" key="1">
    <source>
        <dbReference type="EMBL" id="MFC5428759.1"/>
    </source>
</evidence>
<dbReference type="RefSeq" id="WP_377710691.1">
    <property type="nucleotide sequence ID" value="NZ_JBHSMP010000010.1"/>
</dbReference>
<reference evidence="2" key="1">
    <citation type="journal article" date="2019" name="Int. J. Syst. Evol. Microbiol.">
        <title>The Global Catalogue of Microorganisms (GCM) 10K type strain sequencing project: providing services to taxonomists for standard genome sequencing and annotation.</title>
        <authorList>
            <consortium name="The Broad Institute Genomics Platform"/>
            <consortium name="The Broad Institute Genome Sequencing Center for Infectious Disease"/>
            <person name="Wu L."/>
            <person name="Ma J."/>
        </authorList>
    </citation>
    <scope>NUCLEOTIDE SEQUENCE [LARGE SCALE GENOMIC DNA]</scope>
    <source>
        <strain evidence="2">CCUG 56042</strain>
    </source>
</reference>
<accession>A0ABW0J6X3</accession>
<keyword evidence="2" id="KW-1185">Reference proteome</keyword>
<dbReference type="Proteomes" id="UP001596103">
    <property type="component" value="Unassembled WGS sequence"/>
</dbReference>
<name>A0ABW0J6X3_9BURK</name>
<gene>
    <name evidence="1" type="ORF">ACFPTO_08080</name>
</gene>
<evidence type="ECO:0008006" key="3">
    <source>
        <dbReference type="Google" id="ProtNLM"/>
    </source>
</evidence>